<dbReference type="Proteomes" id="UP000466535">
    <property type="component" value="Unassembled WGS sequence"/>
</dbReference>
<name>A0A6B0T7S8_9EURY</name>
<evidence type="ECO:0000313" key="3">
    <source>
        <dbReference type="Proteomes" id="UP000466535"/>
    </source>
</evidence>
<feature type="domain" description="PH" evidence="1">
    <location>
        <begin position="1"/>
        <end position="22"/>
    </location>
</feature>
<dbReference type="AlphaFoldDB" id="A0A6B0T7S8"/>
<evidence type="ECO:0000313" key="2">
    <source>
        <dbReference type="EMBL" id="MXR51352.1"/>
    </source>
</evidence>
<dbReference type="RefSeq" id="WP_368278141.1">
    <property type="nucleotide sequence ID" value="NZ_WUUT01000002.1"/>
</dbReference>
<accession>A0A6B0T7S8</accession>
<dbReference type="GO" id="GO:0003743">
    <property type="term" value="F:translation initiation factor activity"/>
    <property type="evidence" value="ECO:0007669"/>
    <property type="project" value="UniProtKB-KW"/>
</dbReference>
<dbReference type="InterPro" id="IPR036915">
    <property type="entry name" value="Cyclin-like_sf"/>
</dbReference>
<dbReference type="SUPFAM" id="SSF47954">
    <property type="entry name" value="Cyclin-like"/>
    <property type="match status" value="1"/>
</dbReference>
<protein>
    <submittedName>
        <fullName evidence="2">Transcription initiation factor IIB family protein</fullName>
    </submittedName>
</protein>
<evidence type="ECO:0000259" key="1">
    <source>
        <dbReference type="PROSITE" id="PS50003"/>
    </source>
</evidence>
<organism evidence="2 3">
    <name type="scientific">Halovenus carboxidivorans</name>
    <dbReference type="NCBI Taxonomy" id="2692199"/>
    <lineage>
        <taxon>Archaea</taxon>
        <taxon>Methanobacteriati</taxon>
        <taxon>Methanobacteriota</taxon>
        <taxon>Stenosarchaea group</taxon>
        <taxon>Halobacteria</taxon>
        <taxon>Halobacteriales</taxon>
        <taxon>Haloarculaceae</taxon>
        <taxon>Halovenus</taxon>
    </lineage>
</organism>
<keyword evidence="2" id="KW-0396">Initiation factor</keyword>
<dbReference type="Gene3D" id="1.10.472.10">
    <property type="entry name" value="Cyclin-like"/>
    <property type="match status" value="1"/>
</dbReference>
<dbReference type="PROSITE" id="PS50003">
    <property type="entry name" value="PH_DOMAIN"/>
    <property type="match status" value="1"/>
</dbReference>
<proteinExistence type="predicted"/>
<dbReference type="EMBL" id="WUUT01000002">
    <property type="protein sequence ID" value="MXR51352.1"/>
    <property type="molecule type" value="Genomic_DNA"/>
</dbReference>
<reference evidence="2 3" key="1">
    <citation type="submission" date="2019-12" db="EMBL/GenBank/DDBJ databases">
        <title>Isolation and characterization of three novel carbon monoxide-oxidizing members of Halobacteria from salione crusts and soils.</title>
        <authorList>
            <person name="Myers M.R."/>
            <person name="King G.M."/>
        </authorList>
    </citation>
    <scope>NUCLEOTIDE SEQUENCE [LARGE SCALE GENOMIC DNA]</scope>
    <source>
        <strain evidence="2 3">WSH3</strain>
    </source>
</reference>
<dbReference type="InterPro" id="IPR001849">
    <property type="entry name" value="PH_domain"/>
</dbReference>
<sequence>MYRASDELDNAEWLDALETAADSLDLGTDARTQARDVFLSTVPESERSKRARVASSLYVGALIAGEQRSQTAVAEAVGVSRLAVQQHWKDQLEATGLEPPGW</sequence>
<keyword evidence="3" id="KW-1185">Reference proteome</keyword>
<keyword evidence="2" id="KW-0648">Protein biosynthesis</keyword>
<gene>
    <name evidence="2" type="ORF">GRX03_06995</name>
</gene>
<comment type="caution">
    <text evidence="2">The sequence shown here is derived from an EMBL/GenBank/DDBJ whole genome shotgun (WGS) entry which is preliminary data.</text>
</comment>